<dbReference type="Proteomes" id="UP000250235">
    <property type="component" value="Unassembled WGS sequence"/>
</dbReference>
<keyword evidence="2" id="KW-1185">Reference proteome</keyword>
<dbReference type="EMBL" id="KV019121">
    <property type="protein sequence ID" value="KZV16274.1"/>
    <property type="molecule type" value="Genomic_DNA"/>
</dbReference>
<name>A0A2Z7A404_9LAMI</name>
<gene>
    <name evidence="1" type="ORF">F511_39632</name>
</gene>
<accession>A0A2Z7A404</accession>
<sequence>MVALSPLANHQPQNWSIKDGFGKRIQRYQPCSNLSRLSLAIGKDKGWVNTEEGFAKGYQLGLSKVYDISYGRRLTLGKQNSTTTQPCNLINHHHLVIFRYDDSADHHKAVWYSGATTQLATTSKQRWTFQARRLSRPISTCKGIQLSIESGSIGMHECTSDSCLINAYITRTNSTFEEQKNYWSTIAKTLKYCNCFALLNSGDSVSKMVPIESPIEDELSATNLNPDDGEK</sequence>
<dbReference type="AlphaFoldDB" id="A0A2Z7A404"/>
<organism evidence="1 2">
    <name type="scientific">Dorcoceras hygrometricum</name>
    <dbReference type="NCBI Taxonomy" id="472368"/>
    <lineage>
        <taxon>Eukaryota</taxon>
        <taxon>Viridiplantae</taxon>
        <taxon>Streptophyta</taxon>
        <taxon>Embryophyta</taxon>
        <taxon>Tracheophyta</taxon>
        <taxon>Spermatophyta</taxon>
        <taxon>Magnoliopsida</taxon>
        <taxon>eudicotyledons</taxon>
        <taxon>Gunneridae</taxon>
        <taxon>Pentapetalae</taxon>
        <taxon>asterids</taxon>
        <taxon>lamiids</taxon>
        <taxon>Lamiales</taxon>
        <taxon>Gesneriaceae</taxon>
        <taxon>Didymocarpoideae</taxon>
        <taxon>Trichosporeae</taxon>
        <taxon>Loxocarpinae</taxon>
        <taxon>Dorcoceras</taxon>
    </lineage>
</organism>
<proteinExistence type="predicted"/>
<reference evidence="1 2" key="1">
    <citation type="journal article" date="2015" name="Proc. Natl. Acad. Sci. U.S.A.">
        <title>The resurrection genome of Boea hygrometrica: A blueprint for survival of dehydration.</title>
        <authorList>
            <person name="Xiao L."/>
            <person name="Yang G."/>
            <person name="Zhang L."/>
            <person name="Yang X."/>
            <person name="Zhao S."/>
            <person name="Ji Z."/>
            <person name="Zhou Q."/>
            <person name="Hu M."/>
            <person name="Wang Y."/>
            <person name="Chen M."/>
            <person name="Xu Y."/>
            <person name="Jin H."/>
            <person name="Xiao X."/>
            <person name="Hu G."/>
            <person name="Bao F."/>
            <person name="Hu Y."/>
            <person name="Wan P."/>
            <person name="Li L."/>
            <person name="Deng X."/>
            <person name="Kuang T."/>
            <person name="Xiang C."/>
            <person name="Zhu J.K."/>
            <person name="Oliver M.J."/>
            <person name="He Y."/>
        </authorList>
    </citation>
    <scope>NUCLEOTIDE SEQUENCE [LARGE SCALE GENOMIC DNA]</scope>
    <source>
        <strain evidence="2">cv. XS01</strain>
    </source>
</reference>
<evidence type="ECO:0000313" key="1">
    <source>
        <dbReference type="EMBL" id="KZV16274.1"/>
    </source>
</evidence>
<protein>
    <submittedName>
        <fullName evidence="1">Peptide chain release factor</fullName>
    </submittedName>
</protein>
<evidence type="ECO:0000313" key="2">
    <source>
        <dbReference type="Proteomes" id="UP000250235"/>
    </source>
</evidence>